<dbReference type="Proteomes" id="UP000078389">
    <property type="component" value="Unassembled WGS sequence"/>
</dbReference>
<dbReference type="InterPro" id="IPR000160">
    <property type="entry name" value="GGDEF_dom"/>
</dbReference>
<organism evidence="2 3">
    <name type="scientific">Devosia elaeis</name>
    <dbReference type="NCBI Taxonomy" id="1770058"/>
    <lineage>
        <taxon>Bacteria</taxon>
        <taxon>Pseudomonadati</taxon>
        <taxon>Pseudomonadota</taxon>
        <taxon>Alphaproteobacteria</taxon>
        <taxon>Hyphomicrobiales</taxon>
        <taxon>Devosiaceae</taxon>
        <taxon>Devosia</taxon>
    </lineage>
</organism>
<proteinExistence type="predicted"/>
<dbReference type="AlphaFoldDB" id="A0A178HVK7"/>
<evidence type="ECO:0000313" key="3">
    <source>
        <dbReference type="Proteomes" id="UP000078389"/>
    </source>
</evidence>
<dbReference type="SUPFAM" id="SSF55073">
    <property type="entry name" value="Nucleotide cyclase"/>
    <property type="match status" value="1"/>
</dbReference>
<dbReference type="InterPro" id="IPR043128">
    <property type="entry name" value="Rev_trsase/Diguanyl_cyclase"/>
</dbReference>
<reference evidence="2 3" key="1">
    <citation type="submission" date="2016-03" db="EMBL/GenBank/DDBJ databases">
        <title>Genome sequencing of Devosia sp. S37.</title>
        <authorList>
            <person name="Mohd Nor M."/>
        </authorList>
    </citation>
    <scope>NUCLEOTIDE SEQUENCE [LARGE SCALE GENOMIC DNA]</scope>
    <source>
        <strain evidence="2 3">S37</strain>
    </source>
</reference>
<dbReference type="STRING" id="1770058.A3840_12275"/>
<evidence type="ECO:0000259" key="1">
    <source>
        <dbReference type="PROSITE" id="PS50887"/>
    </source>
</evidence>
<dbReference type="EMBL" id="LVVY01000091">
    <property type="protein sequence ID" value="OAM76719.1"/>
    <property type="molecule type" value="Genomic_DNA"/>
</dbReference>
<dbReference type="NCBIfam" id="TIGR00254">
    <property type="entry name" value="GGDEF"/>
    <property type="match status" value="1"/>
</dbReference>
<keyword evidence="3" id="KW-1185">Reference proteome</keyword>
<accession>A0A178HVK7</accession>
<protein>
    <recommendedName>
        <fullName evidence="1">GGDEF domain-containing protein</fullName>
    </recommendedName>
</protein>
<comment type="caution">
    <text evidence="2">The sequence shown here is derived from an EMBL/GenBank/DDBJ whole genome shotgun (WGS) entry which is preliminary data.</text>
</comment>
<dbReference type="SMART" id="SM00267">
    <property type="entry name" value="GGDEF"/>
    <property type="match status" value="1"/>
</dbReference>
<feature type="domain" description="GGDEF" evidence="1">
    <location>
        <begin position="63"/>
        <end position="198"/>
    </location>
</feature>
<evidence type="ECO:0000313" key="2">
    <source>
        <dbReference type="EMBL" id="OAM76719.1"/>
    </source>
</evidence>
<gene>
    <name evidence="2" type="ORF">A3840_12275</name>
</gene>
<dbReference type="InterPro" id="IPR029787">
    <property type="entry name" value="Nucleotide_cyclase"/>
</dbReference>
<sequence>MNRVTMSGNDSFWVRVRAVLGRNPAEPAYGQSAIGNPEKKSRPAQRIEEELRRGWTESAQRHVSLCVLAMEMDRYPEYFAAYGKDVVEHSLDHLLETIRPLLPAPSIHCLRQGRAGFVLVLPDMPVLMARDLASRIAKAIRQENLPNRESHAGQVTLSMGLAITNPQGGFDRAVLHNANQAVKRAQRRGLARLEVMDLRAKPEKRKKAA</sequence>
<dbReference type="RefSeq" id="WP_067457002.1">
    <property type="nucleotide sequence ID" value="NZ_LVVY01000091.1"/>
</dbReference>
<name>A0A178HVK7_9HYPH</name>
<dbReference type="Gene3D" id="3.30.70.270">
    <property type="match status" value="1"/>
</dbReference>
<dbReference type="PROSITE" id="PS50887">
    <property type="entry name" value="GGDEF"/>
    <property type="match status" value="1"/>
</dbReference>
<dbReference type="Pfam" id="PF00990">
    <property type="entry name" value="GGDEF"/>
    <property type="match status" value="1"/>
</dbReference>
<dbReference type="OrthoDB" id="7945401at2"/>